<evidence type="ECO:0000256" key="6">
    <source>
        <dbReference type="ARBA" id="ARBA00022729"/>
    </source>
</evidence>
<evidence type="ECO:0000256" key="11">
    <source>
        <dbReference type="ARBA" id="ARBA00041276"/>
    </source>
</evidence>
<evidence type="ECO:0000256" key="2">
    <source>
        <dbReference type="ARBA" id="ARBA00004613"/>
    </source>
</evidence>
<keyword evidence="14" id="KW-0802">TPR repeat</keyword>
<keyword evidence="20" id="KW-1185">Reference proteome</keyword>
<feature type="region of interest" description="Disordered" evidence="15">
    <location>
        <begin position="32"/>
        <end position="73"/>
    </location>
</feature>
<feature type="transmembrane region" description="Helical" evidence="16">
    <location>
        <begin position="1712"/>
        <end position="1730"/>
    </location>
</feature>
<dbReference type="EMBL" id="SOZI01000045">
    <property type="protein sequence ID" value="TNY21368.1"/>
    <property type="molecule type" value="Genomic_DNA"/>
</dbReference>
<feature type="region of interest" description="Disordered" evidence="15">
    <location>
        <begin position="1149"/>
        <end position="1174"/>
    </location>
</feature>
<evidence type="ECO:0000256" key="15">
    <source>
        <dbReference type="SAM" id="MobiDB-lite"/>
    </source>
</evidence>
<feature type="domain" description="Fibronectin type III-like" evidence="18">
    <location>
        <begin position="2473"/>
        <end position="2544"/>
    </location>
</feature>
<comment type="subcellular location">
    <subcellularLocation>
        <location evidence="2">Secreted</location>
    </subcellularLocation>
</comment>
<dbReference type="GO" id="GO:0005576">
    <property type="term" value="C:extracellular region"/>
    <property type="evidence" value="ECO:0007669"/>
    <property type="project" value="UniProtKB-SubCell"/>
</dbReference>
<keyword evidence="6 17" id="KW-0732">Signal</keyword>
<dbReference type="OrthoDB" id="27934at2759"/>
<dbReference type="Pfam" id="PF08238">
    <property type="entry name" value="Sel1"/>
    <property type="match status" value="9"/>
</dbReference>
<feature type="transmembrane region" description="Helical" evidence="16">
    <location>
        <begin position="1671"/>
        <end position="1692"/>
    </location>
</feature>
<reference evidence="19 20" key="1">
    <citation type="submission" date="2019-03" db="EMBL/GenBank/DDBJ databases">
        <title>Rhodosporidium diobovatum UCD-FST 08-225 genome sequencing, assembly, and annotation.</title>
        <authorList>
            <person name="Fakankun I.U."/>
            <person name="Fristensky B."/>
            <person name="Levin D.B."/>
        </authorList>
    </citation>
    <scope>NUCLEOTIDE SEQUENCE [LARGE SCALE GENOMIC DNA]</scope>
    <source>
        <strain evidence="19 20">UCD-FST 08-225</strain>
    </source>
</reference>
<dbReference type="PANTHER" id="PTHR42715">
    <property type="entry name" value="BETA-GLUCOSIDASE"/>
    <property type="match status" value="1"/>
</dbReference>
<feature type="chain" id="PRO_5022744705" description="Probable beta-glucosidase G" evidence="17">
    <location>
        <begin position="22"/>
        <end position="2555"/>
    </location>
</feature>
<dbReference type="InterPro" id="IPR022535">
    <property type="entry name" value="Golgi_pH-regulator_cons_dom"/>
</dbReference>
<dbReference type="GO" id="GO:0009251">
    <property type="term" value="P:glucan catabolic process"/>
    <property type="evidence" value="ECO:0007669"/>
    <property type="project" value="TreeGrafter"/>
</dbReference>
<dbReference type="Gene3D" id="2.60.40.10">
    <property type="entry name" value="Immunoglobulins"/>
    <property type="match status" value="1"/>
</dbReference>
<dbReference type="Pfam" id="PF14310">
    <property type="entry name" value="Fn3-like"/>
    <property type="match status" value="1"/>
</dbReference>
<evidence type="ECO:0000256" key="3">
    <source>
        <dbReference type="ARBA" id="ARBA00005336"/>
    </source>
</evidence>
<protein>
    <recommendedName>
        <fullName evidence="10">Probable beta-glucosidase G</fullName>
        <ecNumber evidence="4">3.2.1.21</ecNumber>
    </recommendedName>
    <alternativeName>
        <fullName evidence="11">Beta-D-glucoside glucohydrolase G</fullName>
    </alternativeName>
    <alternativeName>
        <fullName evidence="12">Cellobiase G</fullName>
    </alternativeName>
    <alternativeName>
        <fullName evidence="13">Gentiobiase G</fullName>
    </alternativeName>
</protein>
<feature type="compositionally biased region" description="Basic and acidic residues" evidence="15">
    <location>
        <begin position="508"/>
        <end position="517"/>
    </location>
</feature>
<dbReference type="EC" id="3.2.1.21" evidence="4"/>
<dbReference type="SMART" id="SM01217">
    <property type="entry name" value="Fn3_like"/>
    <property type="match status" value="1"/>
</dbReference>
<feature type="transmembrane region" description="Helical" evidence="16">
    <location>
        <begin position="1751"/>
        <end position="1770"/>
    </location>
</feature>
<name>A0A5C5FX26_9BASI</name>
<evidence type="ECO:0000256" key="17">
    <source>
        <dbReference type="SAM" id="SignalP"/>
    </source>
</evidence>
<organism evidence="19 20">
    <name type="scientific">Rhodotorula diobovata</name>
    <dbReference type="NCBI Taxonomy" id="5288"/>
    <lineage>
        <taxon>Eukaryota</taxon>
        <taxon>Fungi</taxon>
        <taxon>Dikarya</taxon>
        <taxon>Basidiomycota</taxon>
        <taxon>Pucciniomycotina</taxon>
        <taxon>Microbotryomycetes</taxon>
        <taxon>Sporidiobolales</taxon>
        <taxon>Sporidiobolaceae</taxon>
        <taxon>Rhodotorula</taxon>
    </lineage>
</organism>
<dbReference type="InterPro" id="IPR013783">
    <property type="entry name" value="Ig-like_fold"/>
</dbReference>
<comment type="caution">
    <text evidence="19">The sequence shown here is derived from an EMBL/GenBank/DDBJ whole genome shotgun (WGS) entry which is preliminary data.</text>
</comment>
<dbReference type="InterPro" id="IPR026891">
    <property type="entry name" value="Fn3-like"/>
</dbReference>
<feature type="transmembrane region" description="Helical" evidence="16">
    <location>
        <begin position="1344"/>
        <end position="1367"/>
    </location>
</feature>
<feature type="region of interest" description="Disordered" evidence="15">
    <location>
        <begin position="925"/>
        <end position="1019"/>
    </location>
</feature>
<dbReference type="Gene3D" id="3.40.50.1700">
    <property type="entry name" value="Glycoside hydrolase family 3 C-terminal domain"/>
    <property type="match status" value="1"/>
</dbReference>
<feature type="compositionally biased region" description="Pro residues" evidence="15">
    <location>
        <begin position="1061"/>
        <end position="1098"/>
    </location>
</feature>
<evidence type="ECO:0000256" key="4">
    <source>
        <dbReference type="ARBA" id="ARBA00012744"/>
    </source>
</evidence>
<dbReference type="InterPro" id="IPR019734">
    <property type="entry name" value="TPR_rpt"/>
</dbReference>
<feature type="transmembrane region" description="Helical" evidence="16">
    <location>
        <begin position="1379"/>
        <end position="1398"/>
    </location>
</feature>
<evidence type="ECO:0000256" key="12">
    <source>
        <dbReference type="ARBA" id="ARBA00041601"/>
    </source>
</evidence>
<dbReference type="Proteomes" id="UP000311382">
    <property type="component" value="Unassembled WGS sequence"/>
</dbReference>
<accession>A0A5C5FX26</accession>
<evidence type="ECO:0000256" key="10">
    <source>
        <dbReference type="ARBA" id="ARBA00039579"/>
    </source>
</evidence>
<evidence type="ECO:0000313" key="19">
    <source>
        <dbReference type="EMBL" id="TNY21368.1"/>
    </source>
</evidence>
<feature type="transmembrane region" description="Helical" evidence="16">
    <location>
        <begin position="1557"/>
        <end position="1582"/>
    </location>
</feature>
<keyword evidence="16" id="KW-0472">Membrane</keyword>
<evidence type="ECO:0000259" key="18">
    <source>
        <dbReference type="SMART" id="SM01217"/>
    </source>
</evidence>
<evidence type="ECO:0000256" key="7">
    <source>
        <dbReference type="ARBA" id="ARBA00022801"/>
    </source>
</evidence>
<dbReference type="InterPro" id="IPR002772">
    <property type="entry name" value="Glyco_hydro_3_C"/>
</dbReference>
<dbReference type="GO" id="GO:0008422">
    <property type="term" value="F:beta-glucosidase activity"/>
    <property type="evidence" value="ECO:0007669"/>
    <property type="project" value="UniProtKB-EC"/>
</dbReference>
<feature type="repeat" description="TPR" evidence="14">
    <location>
        <begin position="623"/>
        <end position="656"/>
    </location>
</feature>
<proteinExistence type="inferred from homology"/>
<comment type="function">
    <text evidence="9">Beta-glucosidases are one of a number of cellulolytic enzymes involved in the degradation of cellulosic biomass. Catalyzes the last step releasing glucose from the inhibitory cellobiose.</text>
</comment>
<feature type="transmembrane region" description="Helical" evidence="16">
    <location>
        <begin position="1632"/>
        <end position="1650"/>
    </location>
</feature>
<feature type="signal peptide" evidence="17">
    <location>
        <begin position="1"/>
        <end position="21"/>
    </location>
</feature>
<feature type="compositionally biased region" description="Pro residues" evidence="15">
    <location>
        <begin position="930"/>
        <end position="942"/>
    </location>
</feature>
<dbReference type="SMART" id="SM00671">
    <property type="entry name" value="SEL1"/>
    <property type="match status" value="9"/>
</dbReference>
<dbReference type="Gene3D" id="1.25.40.10">
    <property type="entry name" value="Tetratricopeptide repeat domain"/>
    <property type="match status" value="3"/>
</dbReference>
<evidence type="ECO:0000256" key="5">
    <source>
        <dbReference type="ARBA" id="ARBA00022525"/>
    </source>
</evidence>
<dbReference type="InterPro" id="IPR011990">
    <property type="entry name" value="TPR-like_helical_dom_sf"/>
</dbReference>
<dbReference type="InterPro" id="IPR036962">
    <property type="entry name" value="Glyco_hydro_3_N_sf"/>
</dbReference>
<dbReference type="Pfam" id="PF00933">
    <property type="entry name" value="Glyco_hydro_3"/>
    <property type="match status" value="1"/>
</dbReference>
<feature type="compositionally biased region" description="Low complexity" evidence="15">
    <location>
        <begin position="957"/>
        <end position="967"/>
    </location>
</feature>
<dbReference type="Pfam" id="PF12537">
    <property type="entry name" value="GPHR_N"/>
    <property type="match status" value="1"/>
</dbReference>
<dbReference type="SUPFAM" id="SSF51445">
    <property type="entry name" value="(Trans)glycosidases"/>
    <property type="match status" value="1"/>
</dbReference>
<evidence type="ECO:0000313" key="20">
    <source>
        <dbReference type="Proteomes" id="UP000311382"/>
    </source>
</evidence>
<dbReference type="PRINTS" id="PR00133">
    <property type="entry name" value="GLHYDRLASE3"/>
</dbReference>
<dbReference type="Gene3D" id="3.20.20.300">
    <property type="entry name" value="Glycoside hydrolase, family 3, N-terminal domain"/>
    <property type="match status" value="1"/>
</dbReference>
<evidence type="ECO:0000256" key="16">
    <source>
        <dbReference type="SAM" id="Phobius"/>
    </source>
</evidence>
<evidence type="ECO:0000256" key="1">
    <source>
        <dbReference type="ARBA" id="ARBA00000448"/>
    </source>
</evidence>
<dbReference type="PANTHER" id="PTHR42715:SF12">
    <property type="entry name" value="BETA-GLUCOSIDASE G-RELATED"/>
    <property type="match status" value="1"/>
</dbReference>
<dbReference type="Pfam" id="PF12430">
    <property type="entry name" value="ABA_GPCR"/>
    <property type="match status" value="1"/>
</dbReference>
<dbReference type="Pfam" id="PF01915">
    <property type="entry name" value="Glyco_hydro_3_C"/>
    <property type="match status" value="1"/>
</dbReference>
<gene>
    <name evidence="19" type="ORF">DMC30DRAFT_451293</name>
</gene>
<feature type="transmembrane region" description="Helical" evidence="16">
    <location>
        <begin position="1418"/>
        <end position="1439"/>
    </location>
</feature>
<keyword evidence="16" id="KW-0812">Transmembrane</keyword>
<dbReference type="GO" id="GO:0016020">
    <property type="term" value="C:membrane"/>
    <property type="evidence" value="ECO:0007669"/>
    <property type="project" value="InterPro"/>
</dbReference>
<keyword evidence="7" id="KW-0378">Hydrolase</keyword>
<dbReference type="STRING" id="5288.A0A5C5FX26"/>
<dbReference type="InterPro" id="IPR001764">
    <property type="entry name" value="Glyco_hydro_3_N"/>
</dbReference>
<feature type="compositionally biased region" description="Basic and acidic residues" evidence="15">
    <location>
        <begin position="1776"/>
        <end position="1785"/>
    </location>
</feature>
<evidence type="ECO:0000256" key="8">
    <source>
        <dbReference type="ARBA" id="ARBA00023295"/>
    </source>
</evidence>
<dbReference type="InterPro" id="IPR025969">
    <property type="entry name" value="ABA_GPCR_dom"/>
</dbReference>
<dbReference type="SUPFAM" id="SSF81901">
    <property type="entry name" value="HCP-like"/>
    <property type="match status" value="3"/>
</dbReference>
<feature type="region of interest" description="Disordered" evidence="15">
    <location>
        <begin position="508"/>
        <end position="530"/>
    </location>
</feature>
<keyword evidence="16" id="KW-1133">Transmembrane helix</keyword>
<sequence length="2555" mass="274525">MKPLRVGYCCAGAAFAALALAQPPQVTFGLSTGQQLTQQPRDPGQQPRTGPRGATAEGDHQQPPDAATTAAPTSTQADDLYALALSLLDTLTAHSPPPPPSPYSPHLVQALSPLDAVESRLAGTYTGRALSAVRRRVTSLYAGGTNRARAAGARDYSVRGAVRALRGAVESFALDKVPVVGSSSFKGARRKGSKEGGRGWKDRLAGAVLKGGVVLDADEIDEGMREVLELAKEAGEKGAAQGFVLLGDLYLTGHLSVPADAVKAAEAYTQASERYGSPEAQYKLGFLYSSNFGSAFGGLEGKGQQGSALLHYTFAALSGHTPASMTVGYRHWAGIGTKQSCKDALPWYKAAADSAIRSLNAGPPGGRHLPPPKIRLSDLDGGAYGPGASSARSSLVTGGSNAQTQHEWDDLVEFHLFHAERGDPEYMYRLGRLYYQGFGAGGLGGVRGLPRGRLVPAAGAAAVAGTGGAAFAGAGAGAGDGLWDGGRDFHRASKWFLRLAKKVWPSDAREATTDPKARPGRLGEPPRVGYYDATKDRRSERVDDHTAMVGGLAAGYLGRMYLRGEGVAVNFAKAFLWFQRGTKQGDRESSNGLGIMYRDGLGVERDLKRAILLFHAAAQQDLADAQVNLGKYHFGLGDFATATTYFEAAIRFDGKRVSDQFQAYYYLAELAARSAAAAENCPVAVSFYKRVAERGDWDHEVWWEAERAREKGDRRTALLGYWLMAERGYEAAQNNVAWVLDRDKRRFRVPLLDSVPASPSPATKQLDRLALTYWTRSAAQDNVDALVKMGDYYFSGLGTDDGVPQRERAAGCYQSAATTRFSAMSMWNLGWMHETGQGLPQDFHLAKRHYDAAYDTSADAALPATLSLIGLYTRALYHALFHPGDELNALSLFGKDPDTDGVAAGYAEHGMWSFGRAWRDIQRSWGIDPGPEPEAMPAPPRVAAPAAGEGAARRAAQDGGVAAARTRVGGDEQAPQPPQQRRDVRAAQRALEAGEDPLEWRELQDGRGYARGHGANEDEEDEFFLEDEGDFGGTVAIVALCMLLAWLLYFRQRPEHQARHPAPPVPAAAPAAQPRPPQQPNPTQAPVPTPTPTQPVPPVQGGGEDERERRRDEGEVCLELKLARESCVHARSWLCCASATPPGGLLLPLTQSASSTPRAREMDGAADGPPHPPEGSSLLLETALLSCVRLALFIACRHYVNLSLFSDLRNVIREDGLVTDLDSPDDGAIELEDAEDGYFGLSAGGGGAAAGASSGGKGARERQEGLGQAAAGLVTGRRGLSWEGGRRGLSLSGAAGAGGTAVAGRAYTRLSTALFCLSFSESGMLFTLLLFGDAVSARARDFNWSLSLLALLSLIVFIIPFGLCLLLTHRSRSNFARTFLVTFAPFAFYLFVFYRVGSLIAEKHVVEGAHSLGLVNELLSRICVPGVVLIATLSGGGAVNTAWEAYEWRSVSSSEPVTDSQISQAERALARTRLDLRQRHRSLALSQGSAAREAESAAGQSLLARWTSTSPAATQLKTLELEVSAMEKMERQMTHDVQRLKRRKAMRERGRSWKGRVWLAVGWLFSLYCVWRVFTSCINLVFGYTRKSHQHASVPAEGQDGGVQTPSQGTDLFTSLLTRVAVGLDVELDVATWSRMLGFMLIGGILLANMRNVLSSVSRVFKATSMGMSASFMLLFLAQLMAVYLLTSLISLPSSPTASSTQLLDTLPDFQVFSRLFDSVFLLAAVALFVSRWIGRKFADEAALASQHAAMLTKSSIVLALAAAASAAPAPGSPRLEARKNDGHGKPAALPESHWKEARLTAEGFTSEKWIKGFEKAQSVLASLTFEQKINFTALGADGDGCSARTYPLVVAEGEKPITHCFADGPIGINSRYSTQYPAQVTTAATWDMDLFYQRAAALAKEYQGVGASVPLSIVVGPLGRSPYGGRNWEGFSSDPYLSGEAVRVTVEGFQDQGIIGLVKHFVGNEQEYLRIGDPQGGYFFNYLNQTGDSIIDQATLMETYVSPFAEAVRAGMGATMCSYNLINGTAACENDALLNKLLKTELNSHAGVITDWSAGHTTAGSALNGSDFIGNSGASGNLFGDKLAAFIKNGSIPEGVLDDKILRWLTPYYALDQASLPELDFDRYVSTNESTSVARKLSEESMTLLKNVRSTNDTRGLPLNKPRDLLLVGSSVRPAPYGWIHNLNAVPFYAPTSDYSGWNSNGYGSGGSPVPYLIDPLNAFIARGQKEERPVATDYYGSDDPTEGMISTRLGTNITYLDSKLAYASTAVVFVTAVAMEGFDRTTLKVQNGGDELIKYVAERHNDTVVVVTAPGPVDMSSWHDNKNVSSIVYAYYSGQEGGNAIAAALYGDINPSGKLPFTIAKKVSDYDQGAHYNGSATYQPKVVYDEGVFIDYKYFDKKGIEPLYEFGYGGSYSTFEMSDLAVAANATKVPALVRETKEKFFVDGKQTSGLYDVAYTVTASVKNTGDVAGAEVAQLYLSFPDGTPNKMPVRSLRGFAKPFLQPGASENVAFQLRNKDLAVWSVKLGGWMLPRGDFKLALGSSSRKVAATTTLTV</sequence>
<comment type="catalytic activity">
    <reaction evidence="1">
        <text>Hydrolysis of terminal, non-reducing beta-D-glucosyl residues with release of beta-D-glucose.</text>
        <dbReference type="EC" id="3.2.1.21"/>
    </reaction>
</comment>
<dbReference type="SUPFAM" id="SSF52279">
    <property type="entry name" value="Beta-D-glucan exohydrolase, C-terminal domain"/>
    <property type="match status" value="1"/>
</dbReference>
<feature type="region of interest" description="Disordered" evidence="15">
    <location>
        <begin position="1057"/>
        <end position="1111"/>
    </location>
</feature>
<feature type="transmembrane region" description="Helical" evidence="16">
    <location>
        <begin position="1031"/>
        <end position="1050"/>
    </location>
</feature>
<dbReference type="InterPro" id="IPR036881">
    <property type="entry name" value="Glyco_hydro_3_C_sf"/>
</dbReference>
<dbReference type="InterPro" id="IPR050288">
    <property type="entry name" value="Cellulose_deg_GH3"/>
</dbReference>
<keyword evidence="5" id="KW-0964">Secreted</keyword>
<comment type="similarity">
    <text evidence="3">Belongs to the glycosyl hydrolase 3 family.</text>
</comment>
<evidence type="ECO:0000256" key="9">
    <source>
        <dbReference type="ARBA" id="ARBA00024983"/>
    </source>
</evidence>
<evidence type="ECO:0000256" key="13">
    <source>
        <dbReference type="ARBA" id="ARBA00041808"/>
    </source>
</evidence>
<dbReference type="PROSITE" id="PS50005">
    <property type="entry name" value="TPR"/>
    <property type="match status" value="1"/>
</dbReference>
<feature type="transmembrane region" description="Helical" evidence="16">
    <location>
        <begin position="1313"/>
        <end position="1332"/>
    </location>
</feature>
<evidence type="ECO:0000256" key="14">
    <source>
        <dbReference type="PROSITE-ProRule" id="PRU00339"/>
    </source>
</evidence>
<feature type="compositionally biased region" description="Low complexity" evidence="15">
    <location>
        <begin position="63"/>
        <end position="73"/>
    </location>
</feature>
<keyword evidence="8" id="KW-0326">Glycosidase</keyword>
<dbReference type="InterPro" id="IPR017853">
    <property type="entry name" value="GH"/>
</dbReference>
<dbReference type="InterPro" id="IPR006597">
    <property type="entry name" value="Sel1-like"/>
</dbReference>
<feature type="region of interest" description="Disordered" evidence="15">
    <location>
        <begin position="1769"/>
        <end position="1793"/>
    </location>
</feature>